<dbReference type="SUPFAM" id="SSF51445">
    <property type="entry name" value="(Trans)glycosidases"/>
    <property type="match status" value="1"/>
</dbReference>
<dbReference type="InterPro" id="IPR017853">
    <property type="entry name" value="GH"/>
</dbReference>
<keyword evidence="3 4" id="KW-0732">Signal</keyword>
<keyword evidence="7" id="KW-1185">Reference proteome</keyword>
<keyword evidence="6" id="KW-0378">Hydrolase</keyword>
<feature type="signal peptide" evidence="4">
    <location>
        <begin position="1"/>
        <end position="22"/>
    </location>
</feature>
<dbReference type="InterPro" id="IPR019248">
    <property type="entry name" value="Glucodextran_C"/>
</dbReference>
<evidence type="ECO:0000256" key="1">
    <source>
        <dbReference type="ARBA" id="ARBA00001913"/>
    </source>
</evidence>
<evidence type="ECO:0000256" key="3">
    <source>
        <dbReference type="ARBA" id="ARBA00022729"/>
    </source>
</evidence>
<gene>
    <name evidence="6" type="ORF">OK345_00020</name>
</gene>
<evidence type="ECO:0000313" key="6">
    <source>
        <dbReference type="EMBL" id="MCW4470904.1"/>
    </source>
</evidence>
<name>A0ABT3JQX3_9XANT</name>
<reference evidence="6 7" key="1">
    <citation type="submission" date="2022-10" db="EMBL/GenBank/DDBJ databases">
        <title>Xanthomonas sp. H13-6.</title>
        <authorList>
            <person name="Liu X."/>
            <person name="Deng Z."/>
            <person name="Jiang Y."/>
            <person name="Yu T."/>
            <person name="Ai J."/>
        </authorList>
    </citation>
    <scope>NUCLEOTIDE SEQUENCE [LARGE SCALE GENOMIC DNA]</scope>
    <source>
        <strain evidence="6 7">H13-6</strain>
    </source>
</reference>
<dbReference type="Pfam" id="PF09985">
    <property type="entry name" value="Glucodextran_C"/>
    <property type="match status" value="1"/>
</dbReference>
<protein>
    <submittedName>
        <fullName evidence="6">Alpha-amylase family glycosyl hydrolase</fullName>
    </submittedName>
</protein>
<dbReference type="PANTHER" id="PTHR10357">
    <property type="entry name" value="ALPHA-AMYLASE FAMILY MEMBER"/>
    <property type="match status" value="1"/>
</dbReference>
<accession>A0ABT3JQX3</accession>
<feature type="domain" description="Glycosyl hydrolase family 13 catalytic" evidence="5">
    <location>
        <begin position="43"/>
        <end position="454"/>
    </location>
</feature>
<dbReference type="Gene3D" id="2.60.40.1190">
    <property type="match status" value="1"/>
</dbReference>
<dbReference type="EMBL" id="JAPCHY010000001">
    <property type="protein sequence ID" value="MCW4470904.1"/>
    <property type="molecule type" value="Genomic_DNA"/>
</dbReference>
<dbReference type="Pfam" id="PF00128">
    <property type="entry name" value="Alpha-amylase"/>
    <property type="match status" value="1"/>
</dbReference>
<dbReference type="Gene3D" id="3.20.20.80">
    <property type="entry name" value="Glycosidases"/>
    <property type="match status" value="1"/>
</dbReference>
<comment type="caution">
    <text evidence="6">The sequence shown here is derived from an EMBL/GenBank/DDBJ whole genome shotgun (WGS) entry which is preliminary data.</text>
</comment>
<dbReference type="SMART" id="SM00642">
    <property type="entry name" value="Aamy"/>
    <property type="match status" value="1"/>
</dbReference>
<keyword evidence="2" id="KW-0479">Metal-binding</keyword>
<evidence type="ECO:0000259" key="5">
    <source>
        <dbReference type="SMART" id="SM00642"/>
    </source>
</evidence>
<evidence type="ECO:0000313" key="7">
    <source>
        <dbReference type="Proteomes" id="UP001209922"/>
    </source>
</evidence>
<comment type="cofactor">
    <cofactor evidence="1">
        <name>Ca(2+)</name>
        <dbReference type="ChEBI" id="CHEBI:29108"/>
    </cofactor>
</comment>
<feature type="chain" id="PRO_5047294234" evidence="4">
    <location>
        <begin position="23"/>
        <end position="861"/>
    </location>
</feature>
<dbReference type="SUPFAM" id="SSF49344">
    <property type="entry name" value="CBD9-like"/>
    <property type="match status" value="1"/>
</dbReference>
<dbReference type="PANTHER" id="PTHR10357:SF215">
    <property type="entry name" value="ALPHA-AMYLASE 1"/>
    <property type="match status" value="1"/>
</dbReference>
<dbReference type="InterPro" id="IPR006047">
    <property type="entry name" value="GH13_cat_dom"/>
</dbReference>
<organism evidence="6 7">
    <name type="scientific">Xanthomonas chitinilytica</name>
    <dbReference type="NCBI Taxonomy" id="2989819"/>
    <lineage>
        <taxon>Bacteria</taxon>
        <taxon>Pseudomonadati</taxon>
        <taxon>Pseudomonadota</taxon>
        <taxon>Gammaproteobacteria</taxon>
        <taxon>Lysobacterales</taxon>
        <taxon>Lysobacteraceae</taxon>
        <taxon>Xanthomonas</taxon>
    </lineage>
</organism>
<evidence type="ECO:0000256" key="4">
    <source>
        <dbReference type="SAM" id="SignalP"/>
    </source>
</evidence>
<dbReference type="Proteomes" id="UP001209922">
    <property type="component" value="Unassembled WGS sequence"/>
</dbReference>
<sequence>MRKTASYLAMAACGWFSAAVLAGEAEGPLHVSSPDWRDQVVYFAMIDRFDDGDPGNNDQGQGEYDPADPSRFSGGDLAGLARRLDYIRGLGATALWITPPVANQWWNPRANYGGYHGYWAEDFSRVDAHFGDLDAYRDLSRRLHAAGMYLVQDVVVNHTGDYFSCSADTGRPARDCRWHPGQRQPAAPFDLNDPGNPAHVRAGLYHWTPDITDFAQRHQELDYQLAGLDDLNTENAQVRRALRKAYGDWIREAGVDAFRIDTAFYVPEEYFRDFLHSDDPQAPGMLQVARDTGRGDFLAFGEGFGIDRPFEDRQARRIEGYVADAEGPLLPSMINFPLYGTLGDVFARGHASAELAWRIDNMMRVHARPHLMPTFVDNHDVDRFLAGGSEAGLKQALLAIMTLPGIPTIYYGTEQGFTRPRTAMFAAGYDAGGQDRFDTQAPLYRFLQQATALRREHRLFSRGTPEILQANAAGPGAIAWRMRHGEDSALVAFNTADHPVLLDNLETGLPAGTSLQVLFDIDGDTAPAVVGDAGRLSLQLPARAGRVWRVAGDVRTRQAPGTPRPAIDGLPQAPVADDFEVAGSAPGAAAVLLVVDGDIGAAQRVPVAADGRWRATVDTQDMIDAALEHRIVAWDPATETASAPAHFRVERQWQLLAEVEDPAGDDRGPDGNYRYPQDPGWAQRPGDIHRLRVYGAGGALRLELQMSGLVALWNPPNGFDHVAFTVFLQLPGREGGSTVMPLQNAGMPEGMRWHYRARLHGWSNALFGAEGATATEEGTSVSPAASIAVDKDNRRVSLTFPAAALGRPDTLAGARILVTTWDYDSGYRKLSEEGGAMQFGGGDGRIAPLVMDAVEVAIPLQ</sequence>
<dbReference type="RefSeq" id="WP_265125062.1">
    <property type="nucleotide sequence ID" value="NZ_JAPCHY010000001.1"/>
</dbReference>
<evidence type="ECO:0000256" key="2">
    <source>
        <dbReference type="ARBA" id="ARBA00022723"/>
    </source>
</evidence>
<proteinExistence type="predicted"/>
<dbReference type="GO" id="GO:0016787">
    <property type="term" value="F:hydrolase activity"/>
    <property type="evidence" value="ECO:0007669"/>
    <property type="project" value="UniProtKB-KW"/>
</dbReference>
<dbReference type="SUPFAM" id="SSF51011">
    <property type="entry name" value="Glycosyl hydrolase domain"/>
    <property type="match status" value="1"/>
</dbReference>